<dbReference type="KEGG" id="bgh:BDBG_03179"/>
<evidence type="ECO:0000313" key="2">
    <source>
        <dbReference type="Proteomes" id="UP000002038"/>
    </source>
</evidence>
<evidence type="ECO:0000313" key="1">
    <source>
        <dbReference type="EMBL" id="OAT07075.1"/>
    </source>
</evidence>
<proteinExistence type="predicted"/>
<organism evidence="1 2">
    <name type="scientific">Blastomyces gilchristii (strain SLH14081)</name>
    <name type="common">Blastomyces dermatitidis</name>
    <dbReference type="NCBI Taxonomy" id="559298"/>
    <lineage>
        <taxon>Eukaryota</taxon>
        <taxon>Fungi</taxon>
        <taxon>Dikarya</taxon>
        <taxon>Ascomycota</taxon>
        <taxon>Pezizomycotina</taxon>
        <taxon>Eurotiomycetes</taxon>
        <taxon>Eurotiomycetidae</taxon>
        <taxon>Onygenales</taxon>
        <taxon>Ajellomycetaceae</taxon>
        <taxon>Blastomyces</taxon>
    </lineage>
</organism>
<name>A0A179UGB4_BLAGS</name>
<gene>
    <name evidence="1" type="ORF">BDBG_03179</name>
</gene>
<protein>
    <submittedName>
        <fullName evidence="1">Uncharacterized protein</fullName>
    </submittedName>
</protein>
<dbReference type="GeneID" id="8505438"/>
<dbReference type="Proteomes" id="UP000002038">
    <property type="component" value="Unassembled WGS sequence"/>
</dbReference>
<keyword evidence="2" id="KW-1185">Reference proteome</keyword>
<dbReference type="AlphaFoldDB" id="A0A179UGB4"/>
<dbReference type="EMBL" id="GG657452">
    <property type="protein sequence ID" value="OAT07075.1"/>
    <property type="molecule type" value="Genomic_DNA"/>
</dbReference>
<dbReference type="RefSeq" id="XP_031577581.1">
    <property type="nucleotide sequence ID" value="XM_031721145.1"/>
</dbReference>
<dbReference type="OrthoDB" id="10554752at2759"/>
<reference evidence="2" key="1">
    <citation type="journal article" date="2015" name="PLoS Genet.">
        <title>The dynamic genome and transcriptome of the human fungal pathogen Blastomyces and close relative Emmonsia.</title>
        <authorList>
            <person name="Munoz J.F."/>
            <person name="Gauthier G.M."/>
            <person name="Desjardins C.A."/>
            <person name="Gallo J.E."/>
            <person name="Holder J."/>
            <person name="Sullivan T.D."/>
            <person name="Marty A.J."/>
            <person name="Carmen J.C."/>
            <person name="Chen Z."/>
            <person name="Ding L."/>
            <person name="Gujja S."/>
            <person name="Magrini V."/>
            <person name="Misas E."/>
            <person name="Mitreva M."/>
            <person name="Priest M."/>
            <person name="Saif S."/>
            <person name="Whiston E.A."/>
            <person name="Young S."/>
            <person name="Zeng Q."/>
            <person name="Goldman W.E."/>
            <person name="Mardis E.R."/>
            <person name="Taylor J.W."/>
            <person name="McEwen J.G."/>
            <person name="Clay O.K."/>
            <person name="Klein B.S."/>
            <person name="Cuomo C.A."/>
        </authorList>
    </citation>
    <scope>NUCLEOTIDE SEQUENCE [LARGE SCALE GENOMIC DNA]</scope>
    <source>
        <strain evidence="2">SLH14081</strain>
    </source>
</reference>
<accession>A0A179UGB4</accession>
<dbReference type="VEuPathDB" id="FungiDB:BDBG_03179"/>
<sequence>MAFRPGDEAEDMRIQNRFAGKPHGPIIRRGGVKVRVFLPNREAFEAQFKKWRVMSCTFGVAGYSPKIRKSETNVQHIAVETGIDEDIDIPGDRKIGP</sequence>